<dbReference type="SMART" id="SM00388">
    <property type="entry name" value="HisKA"/>
    <property type="match status" value="1"/>
</dbReference>
<dbReference type="PRINTS" id="PR00344">
    <property type="entry name" value="BCTRLSENSOR"/>
</dbReference>
<dbReference type="GO" id="GO:0006355">
    <property type="term" value="P:regulation of DNA-templated transcription"/>
    <property type="evidence" value="ECO:0007669"/>
    <property type="project" value="InterPro"/>
</dbReference>
<keyword evidence="5" id="KW-0813">Transport</keyword>
<dbReference type="GO" id="GO:0006817">
    <property type="term" value="P:phosphate ion transport"/>
    <property type="evidence" value="ECO:0007669"/>
    <property type="project" value="UniProtKB-KW"/>
</dbReference>
<evidence type="ECO:0000256" key="15">
    <source>
        <dbReference type="ARBA" id="ARBA00023012"/>
    </source>
</evidence>
<dbReference type="CDD" id="cd00130">
    <property type="entry name" value="PAS"/>
    <property type="match status" value="1"/>
</dbReference>
<organism evidence="20 21">
    <name type="scientific">Pseudomonas abyssi</name>
    <dbReference type="NCBI Taxonomy" id="170540"/>
    <lineage>
        <taxon>Bacteria</taxon>
        <taxon>Pseudomonadati</taxon>
        <taxon>Pseudomonadota</taxon>
        <taxon>Gammaproteobacteria</taxon>
        <taxon>Pseudomonadales</taxon>
        <taxon>Pseudomonadaceae</taxon>
        <taxon>Pseudomonas</taxon>
    </lineage>
</organism>
<dbReference type="InterPro" id="IPR021766">
    <property type="entry name" value="PhoR_N"/>
</dbReference>
<keyword evidence="6" id="KW-1003">Cell membrane</keyword>
<dbReference type="Pfam" id="PF11808">
    <property type="entry name" value="PhoR"/>
    <property type="match status" value="1"/>
</dbReference>
<evidence type="ECO:0000256" key="16">
    <source>
        <dbReference type="ARBA" id="ARBA00023136"/>
    </source>
</evidence>
<keyword evidence="9" id="KW-0808">Transferase</keyword>
<protein>
    <recommendedName>
        <fullName evidence="4">Phosphate regulon sensor protein PhoR</fullName>
        <ecNumber evidence="3">2.7.13.3</ecNumber>
    </recommendedName>
</protein>
<dbReference type="SUPFAM" id="SSF55785">
    <property type="entry name" value="PYP-like sensor domain (PAS domain)"/>
    <property type="match status" value="1"/>
</dbReference>
<evidence type="ECO:0000259" key="19">
    <source>
        <dbReference type="PROSITE" id="PS50112"/>
    </source>
</evidence>
<keyword evidence="8" id="KW-0592">Phosphate transport</keyword>
<evidence type="ECO:0000256" key="3">
    <source>
        <dbReference type="ARBA" id="ARBA00012438"/>
    </source>
</evidence>
<evidence type="ECO:0000256" key="10">
    <source>
        <dbReference type="ARBA" id="ARBA00022692"/>
    </source>
</evidence>
<dbReference type="Pfam" id="PF00512">
    <property type="entry name" value="HisKA"/>
    <property type="match status" value="1"/>
</dbReference>
<dbReference type="InterPro" id="IPR005467">
    <property type="entry name" value="His_kinase_dom"/>
</dbReference>
<feature type="domain" description="Histidine kinase" evidence="18">
    <location>
        <begin position="211"/>
        <end position="428"/>
    </location>
</feature>
<dbReference type="Pfam" id="PF00989">
    <property type="entry name" value="PAS"/>
    <property type="match status" value="1"/>
</dbReference>
<evidence type="ECO:0000256" key="5">
    <source>
        <dbReference type="ARBA" id="ARBA00022448"/>
    </source>
</evidence>
<dbReference type="SUPFAM" id="SSF55874">
    <property type="entry name" value="ATPase domain of HSP90 chaperone/DNA topoisomerase II/histidine kinase"/>
    <property type="match status" value="1"/>
</dbReference>
<dbReference type="InterPro" id="IPR035965">
    <property type="entry name" value="PAS-like_dom_sf"/>
</dbReference>
<keyword evidence="13" id="KW-0067">ATP-binding</keyword>
<dbReference type="Pfam" id="PF02518">
    <property type="entry name" value="HATPase_c"/>
    <property type="match status" value="1"/>
</dbReference>
<dbReference type="Proteomes" id="UP000242313">
    <property type="component" value="Unassembled WGS sequence"/>
</dbReference>
<evidence type="ECO:0000256" key="6">
    <source>
        <dbReference type="ARBA" id="ARBA00022475"/>
    </source>
</evidence>
<dbReference type="AlphaFoldDB" id="A0A2A3MH02"/>
<dbReference type="Gene3D" id="3.30.450.20">
    <property type="entry name" value="PAS domain"/>
    <property type="match status" value="1"/>
</dbReference>
<evidence type="ECO:0000256" key="17">
    <source>
        <dbReference type="ARBA" id="ARBA00025207"/>
    </source>
</evidence>
<evidence type="ECO:0000313" key="21">
    <source>
        <dbReference type="Proteomes" id="UP000242313"/>
    </source>
</evidence>
<dbReference type="FunFam" id="3.30.565.10:FF:000032">
    <property type="entry name" value="Phosphate regulon sensor histidine kinase PhoR"/>
    <property type="match status" value="1"/>
</dbReference>
<keyword evidence="11" id="KW-0547">Nucleotide-binding</keyword>
<dbReference type="FunFam" id="1.10.287.130:FF:000001">
    <property type="entry name" value="Two-component sensor histidine kinase"/>
    <property type="match status" value="1"/>
</dbReference>
<dbReference type="Gene3D" id="1.10.287.130">
    <property type="match status" value="1"/>
</dbReference>
<dbReference type="NCBIfam" id="TIGR02966">
    <property type="entry name" value="phoR_proteo"/>
    <property type="match status" value="1"/>
</dbReference>
<keyword evidence="7" id="KW-0597">Phosphoprotein</keyword>
<dbReference type="NCBIfam" id="NF008235">
    <property type="entry name" value="PRK11006.1"/>
    <property type="match status" value="1"/>
</dbReference>
<dbReference type="InterPro" id="IPR036097">
    <property type="entry name" value="HisK_dim/P_sf"/>
</dbReference>
<sequence>MTRHSFSRVLGQLLLLVLVCLLVGWIVGQPAWVLVVGLGCYLAWTLRQMSRFYHWLSSHPNDPPPEARGIWGEIFDSIYHMQRRDGRMRARLQAVIDRIQASTAALREAVVMVDRDGHLEWWNHAAERLIGLRSPDDSGQHVANLIRDPRFIEYFEQGDFREPLEIPAPADINIQLQYAITRYGPGDRLMVVRDVTRLHNLEQMRKDFVANVSHELRTPLTVVVGYLETMLDLDDDLNPRWKRPLQQMQQQANRMQALLNDLLLLARLETSDNPSEDELVDVRPLLEHIRKDAEALSGERGHRITLEIDGNTRLYAIEGELRSAFSNLAFNAVKYTPDGGDITLRWHSDAQGQHLSVIDNGEGIAPQHLMRLTERFYRVDTSRNSTTGGTGLGLAIVKHVLLRHQGKLEIKSDVGKGSCFSCHFPPARSAPRV</sequence>
<evidence type="ECO:0000256" key="14">
    <source>
        <dbReference type="ARBA" id="ARBA00022989"/>
    </source>
</evidence>
<evidence type="ECO:0000256" key="13">
    <source>
        <dbReference type="ARBA" id="ARBA00022840"/>
    </source>
</evidence>
<keyword evidence="14" id="KW-1133">Transmembrane helix</keyword>
<comment type="catalytic activity">
    <reaction evidence="1">
        <text>ATP + protein L-histidine = ADP + protein N-phospho-L-histidine.</text>
        <dbReference type="EC" id="2.7.13.3"/>
    </reaction>
</comment>
<evidence type="ECO:0000256" key="9">
    <source>
        <dbReference type="ARBA" id="ARBA00022679"/>
    </source>
</evidence>
<name>A0A2A3MH02_9PSED</name>
<dbReference type="GO" id="GO:0000155">
    <property type="term" value="F:phosphorelay sensor kinase activity"/>
    <property type="evidence" value="ECO:0007669"/>
    <property type="project" value="InterPro"/>
</dbReference>
<dbReference type="SMART" id="SM00091">
    <property type="entry name" value="PAS"/>
    <property type="match status" value="1"/>
</dbReference>
<evidence type="ECO:0000256" key="12">
    <source>
        <dbReference type="ARBA" id="ARBA00022777"/>
    </source>
</evidence>
<evidence type="ECO:0000313" key="20">
    <source>
        <dbReference type="EMBL" id="PBK04096.1"/>
    </source>
</evidence>
<comment type="function">
    <text evidence="17">Member of the two-component regulatory system PhoR/PhoB involved in the phosphate regulon genes expression. PhoR may function as a membrane-associated protein kinase that phosphorylates PhoB in response to environmental signals.</text>
</comment>
<dbReference type="EMBL" id="NTMR01000012">
    <property type="protein sequence ID" value="PBK04096.1"/>
    <property type="molecule type" value="Genomic_DNA"/>
</dbReference>
<comment type="caution">
    <text evidence="20">The sequence shown here is derived from an EMBL/GenBank/DDBJ whole genome shotgun (WGS) entry which is preliminary data.</text>
</comment>
<evidence type="ECO:0000256" key="2">
    <source>
        <dbReference type="ARBA" id="ARBA00004236"/>
    </source>
</evidence>
<dbReference type="PANTHER" id="PTHR45453:SF1">
    <property type="entry name" value="PHOSPHATE REGULON SENSOR PROTEIN PHOR"/>
    <property type="match status" value="1"/>
</dbReference>
<dbReference type="InterPro" id="IPR004358">
    <property type="entry name" value="Sig_transdc_His_kin-like_C"/>
</dbReference>
<dbReference type="InterPro" id="IPR000014">
    <property type="entry name" value="PAS"/>
</dbReference>
<dbReference type="SUPFAM" id="SSF47384">
    <property type="entry name" value="Homodimeric domain of signal transducing histidine kinase"/>
    <property type="match status" value="1"/>
</dbReference>
<gene>
    <name evidence="20" type="ORF">CNQ84_10660</name>
</gene>
<dbReference type="InterPro" id="IPR003594">
    <property type="entry name" value="HATPase_dom"/>
</dbReference>
<dbReference type="GO" id="GO:0016036">
    <property type="term" value="P:cellular response to phosphate starvation"/>
    <property type="evidence" value="ECO:0007669"/>
    <property type="project" value="TreeGrafter"/>
</dbReference>
<keyword evidence="12 20" id="KW-0418">Kinase</keyword>
<evidence type="ECO:0000259" key="18">
    <source>
        <dbReference type="PROSITE" id="PS50109"/>
    </source>
</evidence>
<keyword evidence="16" id="KW-0472">Membrane</keyword>
<dbReference type="PROSITE" id="PS50109">
    <property type="entry name" value="HIS_KIN"/>
    <property type="match status" value="1"/>
</dbReference>
<dbReference type="InterPro" id="IPR050351">
    <property type="entry name" value="BphY/WalK/GraS-like"/>
</dbReference>
<dbReference type="GO" id="GO:0004721">
    <property type="term" value="F:phosphoprotein phosphatase activity"/>
    <property type="evidence" value="ECO:0007669"/>
    <property type="project" value="InterPro"/>
</dbReference>
<dbReference type="InterPro" id="IPR036890">
    <property type="entry name" value="HATPase_C_sf"/>
</dbReference>
<dbReference type="InterPro" id="IPR013767">
    <property type="entry name" value="PAS_fold"/>
</dbReference>
<keyword evidence="10" id="KW-0812">Transmembrane</keyword>
<evidence type="ECO:0000256" key="11">
    <source>
        <dbReference type="ARBA" id="ARBA00022741"/>
    </source>
</evidence>
<evidence type="ECO:0000256" key="8">
    <source>
        <dbReference type="ARBA" id="ARBA00022592"/>
    </source>
</evidence>
<evidence type="ECO:0000256" key="7">
    <source>
        <dbReference type="ARBA" id="ARBA00022553"/>
    </source>
</evidence>
<dbReference type="InterPro" id="IPR014310">
    <property type="entry name" value="Sig_transdc_His_kinase_PhoR"/>
</dbReference>
<proteinExistence type="predicted"/>
<dbReference type="PANTHER" id="PTHR45453">
    <property type="entry name" value="PHOSPHATE REGULON SENSOR PROTEIN PHOR"/>
    <property type="match status" value="1"/>
</dbReference>
<keyword evidence="21" id="KW-1185">Reference proteome</keyword>
<evidence type="ECO:0000256" key="4">
    <source>
        <dbReference type="ARBA" id="ARBA00019665"/>
    </source>
</evidence>
<dbReference type="PROSITE" id="PS50112">
    <property type="entry name" value="PAS"/>
    <property type="match status" value="1"/>
</dbReference>
<dbReference type="SMART" id="SM00387">
    <property type="entry name" value="HATPase_c"/>
    <property type="match status" value="1"/>
</dbReference>
<dbReference type="EC" id="2.7.13.3" evidence="3"/>
<dbReference type="GO" id="GO:0005886">
    <property type="term" value="C:plasma membrane"/>
    <property type="evidence" value="ECO:0007669"/>
    <property type="project" value="UniProtKB-SubCell"/>
</dbReference>
<comment type="subcellular location">
    <subcellularLocation>
        <location evidence="2">Cell membrane</location>
    </subcellularLocation>
</comment>
<evidence type="ECO:0000256" key="1">
    <source>
        <dbReference type="ARBA" id="ARBA00000085"/>
    </source>
</evidence>
<accession>A0A2A3MH02</accession>
<dbReference type="RefSeq" id="WP_096004858.1">
    <property type="nucleotide sequence ID" value="NZ_NTMR01000012.1"/>
</dbReference>
<dbReference type="CDD" id="cd00082">
    <property type="entry name" value="HisKA"/>
    <property type="match status" value="1"/>
</dbReference>
<dbReference type="InterPro" id="IPR003661">
    <property type="entry name" value="HisK_dim/P_dom"/>
</dbReference>
<feature type="domain" description="PAS" evidence="19">
    <location>
        <begin position="88"/>
        <end position="146"/>
    </location>
</feature>
<dbReference type="Gene3D" id="3.30.565.10">
    <property type="entry name" value="Histidine kinase-like ATPase, C-terminal domain"/>
    <property type="match status" value="1"/>
</dbReference>
<keyword evidence="15" id="KW-0902">Two-component regulatory system</keyword>
<reference evidence="20 21" key="1">
    <citation type="submission" date="2017-09" db="EMBL/GenBank/DDBJ databases">
        <title>Pseudomonas abyssi sp. nov. isolated from Abyssopelagic Water.</title>
        <authorList>
            <person name="Wei Y."/>
        </authorList>
    </citation>
    <scope>NUCLEOTIDE SEQUENCE [LARGE SCALE GENOMIC DNA]</scope>
    <source>
        <strain evidence="20 21">MT5</strain>
    </source>
</reference>
<dbReference type="GO" id="GO:0005524">
    <property type="term" value="F:ATP binding"/>
    <property type="evidence" value="ECO:0007669"/>
    <property type="project" value="UniProtKB-KW"/>
</dbReference>